<feature type="domain" description="KIB1-4 beta-propeller" evidence="1">
    <location>
        <begin position="102"/>
        <end position="321"/>
    </location>
</feature>
<dbReference type="InterPro" id="IPR051304">
    <property type="entry name" value="SCF_F-box_domain"/>
</dbReference>
<gene>
    <name evidence="3" type="primary">LOC130459112</name>
</gene>
<dbReference type="RefSeq" id="XP_056686345.1">
    <property type="nucleotide sequence ID" value="XM_056830367.1"/>
</dbReference>
<accession>A0ABM3QSK8</accession>
<name>A0ABM3QSK8_SPIOL</name>
<dbReference type="GeneID" id="130459112"/>
<sequence length="333" mass="38732">MRWRMENWSHLAEDEELLAEIVDHIDCQLNLCKFRSVCRSWRSSCRITSHLLFPTLPLQIPTCDYRSRSLLGCENRLKFLVGSVVYLIQPLNQIPENPPKFWVVCLEELNPGLLKFRHPLTKTPIENLPKEIPKSLNSLHFRVSLIGKGFKFCFSNGNEDLLDNRHFDQGFRNWSNFPTKTKVVLFNESELSGIYDYSFVVLMLDLGGVLGVIRLGEWRYMSNNNGVHFDDIVNFKGKVCAMDRKGVVYVIDGRESRVMTAITQPVCAGDASDRRKLLVESNGKLYMIVRECYKFRVYKLNERQQKWDEVNSLEDRILFVTLMGAILWKQVIL</sequence>
<evidence type="ECO:0000313" key="2">
    <source>
        <dbReference type="Proteomes" id="UP000813463"/>
    </source>
</evidence>
<dbReference type="Pfam" id="PF03478">
    <property type="entry name" value="Beta-prop_KIB1-4"/>
    <property type="match status" value="1"/>
</dbReference>
<keyword evidence="2" id="KW-1185">Reference proteome</keyword>
<protein>
    <submittedName>
        <fullName evidence="3">F-box protein SKIP23-like</fullName>
    </submittedName>
</protein>
<reference evidence="2" key="1">
    <citation type="journal article" date="2021" name="Nat. Commun.">
        <title>Genomic analyses provide insights into spinach domestication and the genetic basis of agronomic traits.</title>
        <authorList>
            <person name="Cai X."/>
            <person name="Sun X."/>
            <person name="Xu C."/>
            <person name="Sun H."/>
            <person name="Wang X."/>
            <person name="Ge C."/>
            <person name="Zhang Z."/>
            <person name="Wang Q."/>
            <person name="Fei Z."/>
            <person name="Jiao C."/>
            <person name="Wang Q."/>
        </authorList>
    </citation>
    <scope>NUCLEOTIDE SEQUENCE [LARGE SCALE GENOMIC DNA]</scope>
    <source>
        <strain evidence="2">cv. Varoflay</strain>
    </source>
</reference>
<proteinExistence type="predicted"/>
<dbReference type="PANTHER" id="PTHR47123:SF6">
    <property type="entry name" value="F-BOX PROTEIN SKIP23-LIKE ISOFORM X1"/>
    <property type="match status" value="1"/>
</dbReference>
<evidence type="ECO:0000259" key="1">
    <source>
        <dbReference type="Pfam" id="PF03478"/>
    </source>
</evidence>
<dbReference type="InterPro" id="IPR005174">
    <property type="entry name" value="KIB1-4_b-propeller"/>
</dbReference>
<evidence type="ECO:0000313" key="3">
    <source>
        <dbReference type="RefSeq" id="XP_056686345.1"/>
    </source>
</evidence>
<reference evidence="3" key="2">
    <citation type="submission" date="2025-08" db="UniProtKB">
        <authorList>
            <consortium name="RefSeq"/>
        </authorList>
    </citation>
    <scope>IDENTIFICATION</scope>
    <source>
        <tissue evidence="3">Leaf</tissue>
    </source>
</reference>
<dbReference type="PANTHER" id="PTHR47123">
    <property type="entry name" value="F-BOX PROTEIN SKIP23"/>
    <property type="match status" value="1"/>
</dbReference>
<dbReference type="Proteomes" id="UP000813463">
    <property type="component" value="Chromosome 5"/>
</dbReference>
<organism evidence="2 3">
    <name type="scientific">Spinacia oleracea</name>
    <name type="common">Spinach</name>
    <dbReference type="NCBI Taxonomy" id="3562"/>
    <lineage>
        <taxon>Eukaryota</taxon>
        <taxon>Viridiplantae</taxon>
        <taxon>Streptophyta</taxon>
        <taxon>Embryophyta</taxon>
        <taxon>Tracheophyta</taxon>
        <taxon>Spermatophyta</taxon>
        <taxon>Magnoliopsida</taxon>
        <taxon>eudicotyledons</taxon>
        <taxon>Gunneridae</taxon>
        <taxon>Pentapetalae</taxon>
        <taxon>Caryophyllales</taxon>
        <taxon>Chenopodiaceae</taxon>
        <taxon>Chenopodioideae</taxon>
        <taxon>Anserineae</taxon>
        <taxon>Spinacia</taxon>
    </lineage>
</organism>